<feature type="compositionally biased region" description="Low complexity" evidence="8">
    <location>
        <begin position="176"/>
        <end position="197"/>
    </location>
</feature>
<dbReference type="InterPro" id="IPR046530">
    <property type="entry name" value="BIM1-like_dom"/>
</dbReference>
<keyword evidence="3" id="KW-0336">GPI-anchor</keyword>
<dbReference type="PANTHER" id="PTHR34992">
    <property type="entry name" value="HYPHAL ANASTAMOSIS-7 PROTEIN"/>
    <property type="match status" value="1"/>
</dbReference>
<proteinExistence type="predicted"/>
<evidence type="ECO:0000256" key="3">
    <source>
        <dbReference type="ARBA" id="ARBA00022622"/>
    </source>
</evidence>
<keyword evidence="5" id="KW-0472">Membrane</keyword>
<keyword evidence="6" id="KW-0325">Glycoprotein</keyword>
<keyword evidence="7" id="KW-0449">Lipoprotein</keyword>
<evidence type="ECO:0000256" key="8">
    <source>
        <dbReference type="SAM" id="MobiDB-lite"/>
    </source>
</evidence>
<keyword evidence="2" id="KW-1003">Cell membrane</keyword>
<evidence type="ECO:0000256" key="2">
    <source>
        <dbReference type="ARBA" id="ARBA00022475"/>
    </source>
</evidence>
<name>A0A5M9JD64_MONFR</name>
<protein>
    <recommendedName>
        <fullName evidence="10">Copper acquisition factor BIM1-like domain-containing protein</fullName>
    </recommendedName>
</protein>
<feature type="region of interest" description="Disordered" evidence="8">
    <location>
        <begin position="176"/>
        <end position="198"/>
    </location>
</feature>
<evidence type="ECO:0000259" key="10">
    <source>
        <dbReference type="Pfam" id="PF20238"/>
    </source>
</evidence>
<evidence type="ECO:0000313" key="11">
    <source>
        <dbReference type="EMBL" id="KAA8565849.1"/>
    </source>
</evidence>
<keyword evidence="12" id="KW-1185">Reference proteome</keyword>
<evidence type="ECO:0000256" key="7">
    <source>
        <dbReference type="ARBA" id="ARBA00023288"/>
    </source>
</evidence>
<dbReference type="PANTHER" id="PTHR34992:SF2">
    <property type="entry name" value="COPPER ACQUISITION FACTOR BIM1-LIKE DOMAIN-CONTAINING PROTEIN"/>
    <property type="match status" value="1"/>
</dbReference>
<dbReference type="GO" id="GO:0098552">
    <property type="term" value="C:side of membrane"/>
    <property type="evidence" value="ECO:0007669"/>
    <property type="project" value="UniProtKB-KW"/>
</dbReference>
<sequence>MTSLDIFLLLAFLSSLVSAHFSLQYPPARGDSFLPPASQWVYPCANINTTENRTAYPTDSFAIGVELHHNWTYMFVNLGLGTNGSSNLNISLTPSPLNVTGKGSLCLKELDIPADLRVENGLNATIQVVTVGESGSALYNCADITFSTNTTALNISAPDSENCPNTDAIRVEELTTATATSSTTNTTSSASASSSSSGERRARASLSAGVILLGALGISSLLIV</sequence>
<keyword evidence="4 9" id="KW-0732">Signal</keyword>
<dbReference type="GO" id="GO:0005886">
    <property type="term" value="C:plasma membrane"/>
    <property type="evidence" value="ECO:0007669"/>
    <property type="project" value="UniProtKB-SubCell"/>
</dbReference>
<organism evidence="11 12">
    <name type="scientific">Monilinia fructicola</name>
    <name type="common">Brown rot fungus</name>
    <name type="synonym">Ciboria fructicola</name>
    <dbReference type="NCBI Taxonomy" id="38448"/>
    <lineage>
        <taxon>Eukaryota</taxon>
        <taxon>Fungi</taxon>
        <taxon>Dikarya</taxon>
        <taxon>Ascomycota</taxon>
        <taxon>Pezizomycotina</taxon>
        <taxon>Leotiomycetes</taxon>
        <taxon>Helotiales</taxon>
        <taxon>Sclerotiniaceae</taxon>
        <taxon>Monilinia</taxon>
    </lineage>
</organism>
<feature type="domain" description="Copper acquisition factor BIM1-like" evidence="10">
    <location>
        <begin position="18"/>
        <end position="166"/>
    </location>
</feature>
<dbReference type="VEuPathDB" id="FungiDB:MFRU_006g03750"/>
<accession>A0A5M9JD64</accession>
<feature type="chain" id="PRO_5024461884" description="Copper acquisition factor BIM1-like domain-containing protein" evidence="9">
    <location>
        <begin position="20"/>
        <end position="224"/>
    </location>
</feature>
<dbReference type="AlphaFoldDB" id="A0A5M9JD64"/>
<evidence type="ECO:0000313" key="12">
    <source>
        <dbReference type="Proteomes" id="UP000322873"/>
    </source>
</evidence>
<dbReference type="Proteomes" id="UP000322873">
    <property type="component" value="Unassembled WGS sequence"/>
</dbReference>
<feature type="signal peptide" evidence="9">
    <location>
        <begin position="1"/>
        <end position="19"/>
    </location>
</feature>
<gene>
    <name evidence="11" type="ORF">EYC84_009668</name>
</gene>
<dbReference type="CDD" id="cd21176">
    <property type="entry name" value="LPMO_auxiliary-like"/>
    <property type="match status" value="1"/>
</dbReference>
<dbReference type="EMBL" id="VICG01000013">
    <property type="protein sequence ID" value="KAA8565849.1"/>
    <property type="molecule type" value="Genomic_DNA"/>
</dbReference>
<dbReference type="InterPro" id="IPR046936">
    <property type="entry name" value="BIM1-like"/>
</dbReference>
<evidence type="ECO:0000256" key="5">
    <source>
        <dbReference type="ARBA" id="ARBA00023136"/>
    </source>
</evidence>
<evidence type="ECO:0000256" key="1">
    <source>
        <dbReference type="ARBA" id="ARBA00004609"/>
    </source>
</evidence>
<evidence type="ECO:0000256" key="9">
    <source>
        <dbReference type="SAM" id="SignalP"/>
    </source>
</evidence>
<evidence type="ECO:0000256" key="6">
    <source>
        <dbReference type="ARBA" id="ARBA00023180"/>
    </source>
</evidence>
<evidence type="ECO:0000256" key="4">
    <source>
        <dbReference type="ARBA" id="ARBA00022729"/>
    </source>
</evidence>
<comment type="subcellular location">
    <subcellularLocation>
        <location evidence="1">Cell membrane</location>
        <topology evidence="1">Lipid-anchor</topology>
        <topology evidence="1">GPI-anchor</topology>
    </subcellularLocation>
</comment>
<reference evidence="11 12" key="1">
    <citation type="submission" date="2019-06" db="EMBL/GenBank/DDBJ databases">
        <title>Genome Sequence of the Brown Rot Fungal Pathogen Monilinia fructicola.</title>
        <authorList>
            <person name="De Miccolis Angelini R.M."/>
            <person name="Landi L."/>
            <person name="Abate D."/>
            <person name="Pollastro S."/>
            <person name="Romanazzi G."/>
            <person name="Faretra F."/>
        </authorList>
    </citation>
    <scope>NUCLEOTIDE SEQUENCE [LARGE SCALE GENOMIC DNA]</scope>
    <source>
        <strain evidence="11 12">Mfrc123</strain>
    </source>
</reference>
<dbReference type="Pfam" id="PF20238">
    <property type="entry name" value="BIM1-like_dom"/>
    <property type="match status" value="1"/>
</dbReference>
<comment type="caution">
    <text evidence="11">The sequence shown here is derived from an EMBL/GenBank/DDBJ whole genome shotgun (WGS) entry which is preliminary data.</text>
</comment>